<name>A0A5S5CYV5_9SPHI</name>
<gene>
    <name evidence="1" type="ORF">BC792_13214</name>
</gene>
<accession>A0A5S5CYV5</accession>
<keyword evidence="2" id="KW-1185">Reference proteome</keyword>
<dbReference type="Proteomes" id="UP000325105">
    <property type="component" value="Unassembled WGS sequence"/>
</dbReference>
<comment type="caution">
    <text evidence="1">The sequence shown here is derived from an EMBL/GenBank/DDBJ whole genome shotgun (WGS) entry which is preliminary data.</text>
</comment>
<proteinExistence type="predicted"/>
<organism evidence="1 2">
    <name type="scientific">Sphingobacterium allocomposti</name>
    <dbReference type="NCBI Taxonomy" id="415956"/>
    <lineage>
        <taxon>Bacteria</taxon>
        <taxon>Pseudomonadati</taxon>
        <taxon>Bacteroidota</taxon>
        <taxon>Sphingobacteriia</taxon>
        <taxon>Sphingobacteriales</taxon>
        <taxon>Sphingobacteriaceae</taxon>
        <taxon>Sphingobacterium</taxon>
    </lineage>
</organism>
<evidence type="ECO:0000313" key="1">
    <source>
        <dbReference type="EMBL" id="TYP88198.1"/>
    </source>
</evidence>
<reference evidence="1 2" key="1">
    <citation type="submission" date="2019-07" db="EMBL/GenBank/DDBJ databases">
        <title>Genomic Encyclopedia of Archaeal and Bacterial Type Strains, Phase II (KMG-II): from individual species to whole genera.</title>
        <authorList>
            <person name="Goeker M."/>
        </authorList>
    </citation>
    <scope>NUCLEOTIDE SEQUENCE [LARGE SCALE GENOMIC DNA]</scope>
    <source>
        <strain evidence="1 2">DSM 18850</strain>
    </source>
</reference>
<dbReference type="EMBL" id="VNHX01000032">
    <property type="protein sequence ID" value="TYP88198.1"/>
    <property type="molecule type" value="Genomic_DNA"/>
</dbReference>
<evidence type="ECO:0000313" key="2">
    <source>
        <dbReference type="Proteomes" id="UP000325105"/>
    </source>
</evidence>
<protein>
    <submittedName>
        <fullName evidence="1">Uncharacterized protein</fullName>
    </submittedName>
</protein>
<sequence length="32" mass="3587">MPATGLSITIATQYATELTSYFNLHPKIKDNF</sequence>
<dbReference type="AlphaFoldDB" id="A0A5S5CYV5"/>